<keyword evidence="4" id="KW-1185">Reference proteome</keyword>
<dbReference type="RefSeq" id="WP_074896924.1">
    <property type="nucleotide sequence ID" value="NZ_CBDDPV010000002.1"/>
</dbReference>
<organism evidence="3 4">
    <name type="scientific">Nitratireductor rhodophyticola</name>
    <dbReference type="NCBI Taxonomy" id="2854036"/>
    <lineage>
        <taxon>Bacteria</taxon>
        <taxon>Pseudomonadati</taxon>
        <taxon>Pseudomonadota</taxon>
        <taxon>Alphaproteobacteria</taxon>
        <taxon>Hyphomicrobiales</taxon>
        <taxon>Phyllobacteriaceae</taxon>
        <taxon>Nitratireductor</taxon>
    </lineage>
</organism>
<evidence type="ECO:0000313" key="3">
    <source>
        <dbReference type="EMBL" id="MBY8919014.1"/>
    </source>
</evidence>
<feature type="region of interest" description="Disordered" evidence="1">
    <location>
        <begin position="63"/>
        <end position="111"/>
    </location>
</feature>
<dbReference type="InterPro" id="IPR027392">
    <property type="entry name" value="TF_Znf"/>
</dbReference>
<evidence type="ECO:0000259" key="2">
    <source>
        <dbReference type="Pfam" id="PF13453"/>
    </source>
</evidence>
<dbReference type="EMBL" id="JAHSQO010000009">
    <property type="protein sequence ID" value="MBY8919014.1"/>
    <property type="molecule type" value="Genomic_DNA"/>
</dbReference>
<feature type="compositionally biased region" description="Basic and acidic residues" evidence="1">
    <location>
        <begin position="87"/>
        <end position="101"/>
    </location>
</feature>
<name>A0ABS7RED4_9HYPH</name>
<feature type="compositionally biased region" description="Low complexity" evidence="1">
    <location>
        <begin position="63"/>
        <end position="82"/>
    </location>
</feature>
<feature type="compositionally biased region" description="Basic residues" evidence="1">
    <location>
        <begin position="102"/>
        <end position="111"/>
    </location>
</feature>
<evidence type="ECO:0000256" key="1">
    <source>
        <dbReference type="SAM" id="MobiDB-lite"/>
    </source>
</evidence>
<dbReference type="Proteomes" id="UP000777661">
    <property type="component" value="Unassembled WGS sequence"/>
</dbReference>
<accession>A0ABS7RED4</accession>
<sequence>MSGTLLNSLGPGDKAPGVLCPHCRIDLVMSERQGIEIDYCPKCRGVWLDRGELDKIIERSAAEEAQYAQGQAGRGRAQASSRNTSNDCREDHRRDYSNHDRHGGHHGRRHGSFLGRLFD</sequence>
<comment type="caution">
    <text evidence="3">The sequence shown here is derived from an EMBL/GenBank/DDBJ whole genome shotgun (WGS) entry which is preliminary data.</text>
</comment>
<protein>
    <submittedName>
        <fullName evidence="3">Zf-TFIIB domain-containing protein</fullName>
    </submittedName>
</protein>
<gene>
    <name evidence="3" type="ORF">KVG22_20630</name>
</gene>
<proteinExistence type="predicted"/>
<dbReference type="Pfam" id="PF13453">
    <property type="entry name" value="Zn_ribbon_TFIIB"/>
    <property type="match status" value="1"/>
</dbReference>
<feature type="domain" description="Transcription factor zinc-finger" evidence="2">
    <location>
        <begin position="20"/>
        <end position="59"/>
    </location>
</feature>
<evidence type="ECO:0000313" key="4">
    <source>
        <dbReference type="Proteomes" id="UP000777661"/>
    </source>
</evidence>
<reference evidence="3 4" key="1">
    <citation type="submission" date="2021-06" db="EMBL/GenBank/DDBJ databases">
        <title>Nitratireductor porphyridii sp. nov., isolated from a small marine red alga, Porphyridium purpureum in South Korea.</title>
        <authorList>
            <person name="Kim K.H."/>
            <person name="Kristyanto S."/>
            <person name="Jeon C.O."/>
        </authorList>
    </citation>
    <scope>NUCLEOTIDE SEQUENCE [LARGE SCALE GENOMIC DNA]</scope>
    <source>
        <strain evidence="3 4">R6</strain>
    </source>
</reference>